<evidence type="ECO:0000313" key="3">
    <source>
        <dbReference type="Proteomes" id="UP000270291"/>
    </source>
</evidence>
<dbReference type="EMBL" id="RWIU01000001">
    <property type="protein sequence ID" value="RSK46584.1"/>
    <property type="molecule type" value="Genomic_DNA"/>
</dbReference>
<proteinExistence type="predicted"/>
<evidence type="ECO:0000259" key="1">
    <source>
        <dbReference type="Pfam" id="PF14321"/>
    </source>
</evidence>
<accession>A0A3R9V4L3</accession>
<sequence length="192" mass="20029">MKLLTPFFPTLLLGTALLSGCSDTLSEIQPKSSSQQADSKTKPSAIGAVLIDLEQAEGQFSQGNKVVLPGVSARSYDLLSATNGQISLTPTFSGTLQSMRLVLGTGSKIQLADGTLLALDTPSGTTSGLKIQLDDTPLVAGTTYILTVDFSVERDIVSRGNGTYGLKPVLRGTMKPKLIIIGIPPTLPTPPS</sequence>
<evidence type="ECO:0000313" key="2">
    <source>
        <dbReference type="EMBL" id="RSK46584.1"/>
    </source>
</evidence>
<keyword evidence="3" id="KW-1185">Reference proteome</keyword>
<feature type="domain" description="DUF4382" evidence="1">
    <location>
        <begin position="47"/>
        <end position="168"/>
    </location>
</feature>
<reference evidence="2 3" key="1">
    <citation type="submission" date="2018-12" db="EMBL/GenBank/DDBJ databases">
        <authorList>
            <person name="Feng G."/>
            <person name="Zhu H."/>
        </authorList>
    </citation>
    <scope>NUCLEOTIDE SEQUENCE [LARGE SCALE GENOMIC DNA]</scope>
    <source>
        <strain evidence="2 3">LMG 26000</strain>
    </source>
</reference>
<dbReference type="InterPro" id="IPR025491">
    <property type="entry name" value="DUF4382"/>
</dbReference>
<dbReference type="Proteomes" id="UP000270291">
    <property type="component" value="Unassembled WGS sequence"/>
</dbReference>
<organism evidence="2 3">
    <name type="scientific">Hymenobacter perfusus</name>
    <dbReference type="NCBI Taxonomy" id="1236770"/>
    <lineage>
        <taxon>Bacteria</taxon>
        <taxon>Pseudomonadati</taxon>
        <taxon>Bacteroidota</taxon>
        <taxon>Cytophagia</taxon>
        <taxon>Cytophagales</taxon>
        <taxon>Hymenobacteraceae</taxon>
        <taxon>Hymenobacter</taxon>
    </lineage>
</organism>
<protein>
    <submittedName>
        <fullName evidence="2">DUF4382 domain-containing protein</fullName>
    </submittedName>
</protein>
<dbReference type="OrthoDB" id="2111471at2"/>
<dbReference type="AlphaFoldDB" id="A0A3R9V4L3"/>
<name>A0A3R9V4L3_9BACT</name>
<dbReference type="RefSeq" id="WP_125436084.1">
    <property type="nucleotide sequence ID" value="NZ_RWIU01000001.1"/>
</dbReference>
<comment type="caution">
    <text evidence="2">The sequence shown here is derived from an EMBL/GenBank/DDBJ whole genome shotgun (WGS) entry which is preliminary data.</text>
</comment>
<dbReference type="PROSITE" id="PS51257">
    <property type="entry name" value="PROKAR_LIPOPROTEIN"/>
    <property type="match status" value="1"/>
</dbReference>
<dbReference type="Pfam" id="PF14321">
    <property type="entry name" value="DUF4382"/>
    <property type="match status" value="1"/>
</dbReference>
<gene>
    <name evidence="2" type="ORF">EI293_05350</name>
</gene>